<keyword evidence="4" id="KW-1185">Reference proteome</keyword>
<dbReference type="InterPro" id="IPR051549">
    <property type="entry name" value="PEP_Utilizing_Enz"/>
</dbReference>
<dbReference type="NCBIfam" id="NF004508">
    <property type="entry name" value="PRK05849.1"/>
    <property type="match status" value="1"/>
</dbReference>
<evidence type="ECO:0000259" key="1">
    <source>
        <dbReference type="Pfam" id="PF00391"/>
    </source>
</evidence>
<dbReference type="InterPro" id="IPR013815">
    <property type="entry name" value="ATP_grasp_subdomain_1"/>
</dbReference>
<name>A0ABV9JRM7_9GAMM</name>
<dbReference type="Pfam" id="PF00391">
    <property type="entry name" value="PEP-utilizers"/>
    <property type="match status" value="1"/>
</dbReference>
<accession>A0ABV9JRM7</accession>
<dbReference type="SUPFAM" id="SSF56059">
    <property type="entry name" value="Glutathione synthetase ATP-binding domain-like"/>
    <property type="match status" value="1"/>
</dbReference>
<dbReference type="Pfam" id="PF01326">
    <property type="entry name" value="PPDK_N"/>
    <property type="match status" value="1"/>
</dbReference>
<dbReference type="Gene3D" id="3.30.1490.20">
    <property type="entry name" value="ATP-grasp fold, A domain"/>
    <property type="match status" value="1"/>
</dbReference>
<feature type="domain" description="Pyruvate phosphate dikinase AMP/ATP-binding" evidence="2">
    <location>
        <begin position="16"/>
        <end position="111"/>
    </location>
</feature>
<dbReference type="Proteomes" id="UP001595962">
    <property type="component" value="Unassembled WGS sequence"/>
</dbReference>
<evidence type="ECO:0000259" key="2">
    <source>
        <dbReference type="Pfam" id="PF01326"/>
    </source>
</evidence>
<reference evidence="4" key="1">
    <citation type="journal article" date="2019" name="Int. J. Syst. Evol. Microbiol.">
        <title>The Global Catalogue of Microorganisms (GCM) 10K type strain sequencing project: providing services to taxonomists for standard genome sequencing and annotation.</title>
        <authorList>
            <consortium name="The Broad Institute Genomics Platform"/>
            <consortium name="The Broad Institute Genome Sequencing Center for Infectious Disease"/>
            <person name="Wu L."/>
            <person name="Ma J."/>
        </authorList>
    </citation>
    <scope>NUCLEOTIDE SEQUENCE [LARGE SCALE GENOMIC DNA]</scope>
    <source>
        <strain evidence="4">DT28</strain>
    </source>
</reference>
<organism evidence="3 4">
    <name type="scientific">Rheinheimera marina</name>
    <dbReference type="NCBI Taxonomy" id="1774958"/>
    <lineage>
        <taxon>Bacteria</taxon>
        <taxon>Pseudomonadati</taxon>
        <taxon>Pseudomonadota</taxon>
        <taxon>Gammaproteobacteria</taxon>
        <taxon>Chromatiales</taxon>
        <taxon>Chromatiaceae</taxon>
        <taxon>Rheinheimera</taxon>
    </lineage>
</organism>
<dbReference type="PANTHER" id="PTHR43615">
    <property type="entry name" value="PHOSPHOENOLPYRUVATE SYNTHASE-RELATED"/>
    <property type="match status" value="1"/>
</dbReference>
<dbReference type="Gene3D" id="3.50.30.10">
    <property type="entry name" value="Phosphohistidine domain"/>
    <property type="match status" value="1"/>
</dbReference>
<comment type="caution">
    <text evidence="3">The sequence shown here is derived from an EMBL/GenBank/DDBJ whole genome shotgun (WGS) entry which is preliminary data.</text>
</comment>
<evidence type="ECO:0000313" key="3">
    <source>
        <dbReference type="EMBL" id="MFC4656926.1"/>
    </source>
</evidence>
<evidence type="ECO:0000313" key="4">
    <source>
        <dbReference type="Proteomes" id="UP001595962"/>
    </source>
</evidence>
<proteinExistence type="predicted"/>
<gene>
    <name evidence="3" type="ORF">ACFO3I_18045</name>
</gene>
<dbReference type="Gene3D" id="3.30.470.20">
    <property type="entry name" value="ATP-grasp fold, B domain"/>
    <property type="match status" value="1"/>
</dbReference>
<dbReference type="PANTHER" id="PTHR43615:SF1">
    <property type="entry name" value="PPDK_N DOMAIN-CONTAINING PROTEIN"/>
    <property type="match status" value="1"/>
</dbReference>
<feature type="domain" description="PEP-utilising enzyme mobile" evidence="1">
    <location>
        <begin position="705"/>
        <end position="773"/>
    </location>
</feature>
<dbReference type="InterPro" id="IPR002192">
    <property type="entry name" value="PPDK_AMP/ATP-bd"/>
</dbReference>
<dbReference type="SUPFAM" id="SSF52009">
    <property type="entry name" value="Phosphohistidine domain"/>
    <property type="match status" value="1"/>
</dbReference>
<dbReference type="InterPro" id="IPR008279">
    <property type="entry name" value="PEP-util_enz_mobile_dom"/>
</dbReference>
<dbReference type="RefSeq" id="WP_377336460.1">
    <property type="nucleotide sequence ID" value="NZ_JBHSGB010000017.1"/>
</dbReference>
<dbReference type="InterPro" id="IPR036637">
    <property type="entry name" value="Phosphohistidine_dom_sf"/>
</dbReference>
<dbReference type="EMBL" id="JBHSGB010000017">
    <property type="protein sequence ID" value="MFC4656926.1"/>
    <property type="molecule type" value="Genomic_DNA"/>
</dbReference>
<sequence>MTSNPASAMALKAPSKANTLASLQGKLQSAVMLPQLTVSLSNWLSSPESCLNQIVQQFSGMVAVRSSCLNEDTELQSNAGKYLSLLNIPVNEQALSKAITQVFASYGTPQSEDQVLLQPMLSQVAGAGVAFNTEPNTGAPYYVFSIDFSGSTDSVTSGADASIQSWYVRHGSTPEAQWQQQLIILFSELAELYPAQPLDLEFAFSGEQLVLLQLRPLVLRATMQTQTTSVNAADYQLELACISKKLQRLQQRHPYLLGNFTMFGVMPDWNPAEIIGTKPKPLALSLYKELVTDRVWATQRHNYGYRDVQDHPLLLVLGGTPFVDIRVSFNSFVPASLPEPLAEKLVNHYLRQLHATPALHDKVEFKIVLSCFSFDLDQRLEELQHQGFTEQESQCIGQALIQLTSNIMADQQGVYAIDVARIEELSRRQQTIIQSDLNKIDKIYWLIQDCKRYGTLPFAGLARAGFIAIQLLNSMRDSGLLSTENYHAFMSGLTTVSSLMLADKQKLQASEFIEKYGHLRPGTYDINSPRYDKDPAKYFSAEHDDKHQMPEFSLSLAQLNAINQQLKHYGLQCDAVALFNFIKHAIEAREYSKFVFSRSLSDTLELIDALGSQLGFSRSELAYSDIKDILRLQSTSHSAHATLSSSIALGQTYFQMCQQIKLPALIRSSTDACYYQLQADEPNYITNKAVTAPVCTSLSPEALKQTIVFIEAADPGYDWLFSHQIAGLVTQYGGCNSHMAIRAQELGIPAIIGAGEWWFRHWQQARLLHIDCQSRKVDMIR</sequence>
<protein>
    <submittedName>
        <fullName evidence="3">PEP-utilizing enzyme</fullName>
    </submittedName>
</protein>